<accession>A0A0A3Y129</accession>
<dbReference type="PANTHER" id="PTHR43283">
    <property type="entry name" value="BETA-LACTAMASE-RELATED"/>
    <property type="match status" value="1"/>
</dbReference>
<dbReference type="Pfam" id="PF00144">
    <property type="entry name" value="Beta-lactamase"/>
    <property type="match status" value="1"/>
</dbReference>
<dbReference type="MEROPS" id="S12.950"/>
<dbReference type="InterPro" id="IPR012338">
    <property type="entry name" value="Beta-lactam/transpept-like"/>
</dbReference>
<dbReference type="PANTHER" id="PTHR43283:SF3">
    <property type="entry name" value="BETA-LACTAMASE FAMILY PROTEIN (AFU_ORTHOLOGUE AFUA_5G07500)"/>
    <property type="match status" value="1"/>
</dbReference>
<feature type="domain" description="Beta-lactamase-related" evidence="1">
    <location>
        <begin position="30"/>
        <end position="402"/>
    </location>
</feature>
<gene>
    <name evidence="2" type="ORF">MA20_17095</name>
</gene>
<name>A0A0A3Y129_BRAJP</name>
<dbReference type="InterPro" id="IPR050789">
    <property type="entry name" value="Diverse_Enzym_Activities"/>
</dbReference>
<organism evidence="2 3">
    <name type="scientific">Bradyrhizobium japonicum</name>
    <dbReference type="NCBI Taxonomy" id="375"/>
    <lineage>
        <taxon>Bacteria</taxon>
        <taxon>Pseudomonadati</taxon>
        <taxon>Pseudomonadota</taxon>
        <taxon>Alphaproteobacteria</taxon>
        <taxon>Hyphomicrobiales</taxon>
        <taxon>Nitrobacteraceae</taxon>
        <taxon>Bradyrhizobium</taxon>
    </lineage>
</organism>
<dbReference type="InterPro" id="IPR001466">
    <property type="entry name" value="Beta-lactam-related"/>
</dbReference>
<dbReference type="SUPFAM" id="SSF56601">
    <property type="entry name" value="beta-lactamase/transpeptidase-like"/>
    <property type="match status" value="1"/>
</dbReference>
<dbReference type="Proteomes" id="UP000030377">
    <property type="component" value="Unassembled WGS sequence"/>
</dbReference>
<dbReference type="STRING" id="375.BKD09_RS36885"/>
<dbReference type="AlphaFoldDB" id="A0A0A3Y129"/>
<evidence type="ECO:0000259" key="1">
    <source>
        <dbReference type="Pfam" id="PF00144"/>
    </source>
</evidence>
<dbReference type="EMBL" id="JRPN01000014">
    <property type="protein sequence ID" value="KGT79066.1"/>
    <property type="molecule type" value="Genomic_DNA"/>
</dbReference>
<dbReference type="RefSeq" id="WP_028157041.1">
    <property type="nucleotide sequence ID" value="NZ_JANUDC010000001.1"/>
</dbReference>
<comment type="caution">
    <text evidence="2">The sequence shown here is derived from an EMBL/GenBank/DDBJ whole genome shotgun (WGS) entry which is preliminary data.</text>
</comment>
<proteinExistence type="predicted"/>
<dbReference type="eggNOG" id="COG1680">
    <property type="taxonomic scope" value="Bacteria"/>
</dbReference>
<protein>
    <submittedName>
        <fullName evidence="2">Beta-lactamase</fullName>
    </submittedName>
</protein>
<reference evidence="2 3" key="1">
    <citation type="submission" date="2014-09" db="EMBL/GenBank/DDBJ databases">
        <title>Draft genome of Bradyrhizobium japonicum Is-34.</title>
        <authorList>
            <person name="Tsurumaru H."/>
            <person name="Yamakawa T."/>
            <person name="Hashimoto S."/>
            <person name="Okizaki K."/>
            <person name="Kanesaki Y."/>
            <person name="Yoshikawa H."/>
            <person name="Yajima S."/>
        </authorList>
    </citation>
    <scope>NUCLEOTIDE SEQUENCE [LARGE SCALE GENOMIC DNA]</scope>
    <source>
        <strain evidence="2 3">Is-34</strain>
    </source>
</reference>
<sequence length="424" mass="45785">MLAPTPASPESVGMSKAALDRVDAHLKSRYIDAGRFPGTHLLVYRRGKVAHSSVQGFADVERKAPVKDDTIYRIYSMTKPLTSVAFMMLVEQGLVAIDEPVAKYIPEWKDLGVFVAGTAPAFLTRPPSRPMLIVDLLRHTAGLTYGFQQRSNVDAAYRSEKIGEVEKSGTLQSMIEALAKIPLEFSPGESWNYSVATDVLGYLVGKISGIPFEQFLKTRILDPLGMTDTDFHVPAAKAHRFAACYSADPGGGMTFHAGQRREGLTLQDDPTKSSFLSPPSFISGGGGLCSTVADYLTFCRALLNGGELGGVRLLGPKTLALMTSNHIPGGRALPEVSRSLFSEATYNGIGFGLGFAVTMRPAETLIAGSPGEYNWGGAATTSFWIDPAEELITIFMTQVLPSSAYPLRRELRSMVYAAITESNL</sequence>
<evidence type="ECO:0000313" key="2">
    <source>
        <dbReference type="EMBL" id="KGT79066.1"/>
    </source>
</evidence>
<dbReference type="Gene3D" id="3.40.710.10">
    <property type="entry name" value="DD-peptidase/beta-lactamase superfamily"/>
    <property type="match status" value="1"/>
</dbReference>
<evidence type="ECO:0000313" key="3">
    <source>
        <dbReference type="Proteomes" id="UP000030377"/>
    </source>
</evidence>